<dbReference type="Proteomes" id="UP000677305">
    <property type="component" value="Chromosome"/>
</dbReference>
<organism evidence="1 2">
    <name type="scientific">Vallitalea guaymasensis</name>
    <dbReference type="NCBI Taxonomy" id="1185412"/>
    <lineage>
        <taxon>Bacteria</taxon>
        <taxon>Bacillati</taxon>
        <taxon>Bacillota</taxon>
        <taxon>Clostridia</taxon>
        <taxon>Lachnospirales</taxon>
        <taxon>Vallitaleaceae</taxon>
        <taxon>Vallitalea</taxon>
    </lineage>
</organism>
<dbReference type="AlphaFoldDB" id="A0A8J8SDJ1"/>
<name>A0A8J8SDJ1_9FIRM</name>
<keyword evidence="2" id="KW-1185">Reference proteome</keyword>
<accession>A0A8J8SDJ1</accession>
<reference evidence="1 2" key="1">
    <citation type="submission" date="2020-07" db="EMBL/GenBank/DDBJ databases">
        <title>Vallitalea guaymasensis genome.</title>
        <authorList>
            <person name="Postec A."/>
        </authorList>
    </citation>
    <scope>NUCLEOTIDE SEQUENCE [LARGE SCALE GENOMIC DNA]</scope>
    <source>
        <strain evidence="1 2">Ra1766G1</strain>
    </source>
</reference>
<gene>
    <name evidence="1" type="ORF">HYG85_17195</name>
</gene>
<dbReference type="RefSeq" id="WP_212690704.1">
    <property type="nucleotide sequence ID" value="NZ_CP058561.1"/>
</dbReference>
<protein>
    <submittedName>
        <fullName evidence="1">Uncharacterized protein</fullName>
    </submittedName>
</protein>
<proteinExistence type="predicted"/>
<dbReference type="EMBL" id="CP058561">
    <property type="protein sequence ID" value="QUH30550.1"/>
    <property type="molecule type" value="Genomic_DNA"/>
</dbReference>
<sequence length="498" mass="57664">MKILRKIFSSILVISMCISINIIDIQAENLLNNGIIYKNNTIQEIKDRSEMNVLFKDVNITNQLSEVEISGVLLYENEIVNLLLSGNIYDTVLSYQKGNSLVVNCADTDKFDVLSVIIEKKAKSELLLKPNKLYSNQPVIKMVLRDRKTNDIIYIEDKIKDNKLFERLSKNAIATNDISEENKLFGELSMNEQWFIPFISKNSNYTKINISEDTELITEKTNSDLQKQYIETYSTVKSVSVPDIPYSDSIPSDTFTKEGKVFLEKDSNTYFGYFKESNEWPIGSENILTNFIQWEYQEDYPRSSSQDEVYLNIKVLTSNTYLYNKNDNSVNLYDNTSYLQLDNINVGISSNDASNEFFYMRRFYGDTGGTTYHPIKAFLGGCPYASNFYWAWSELINDKKQDLNGSEETWPASRSQQEASNIFGSTGNVNRAIAGECTEYLRNESQNFKIEGKLHDYGTSSKKIYYHPKFSVYSRNGWMQYNVLEETIHFNYYISYYR</sequence>
<evidence type="ECO:0000313" key="2">
    <source>
        <dbReference type="Proteomes" id="UP000677305"/>
    </source>
</evidence>
<evidence type="ECO:0000313" key="1">
    <source>
        <dbReference type="EMBL" id="QUH30550.1"/>
    </source>
</evidence>
<dbReference type="KEGG" id="vgu:HYG85_17195"/>